<comment type="similarity">
    <text evidence="1">Belongs to the esterase D family.</text>
</comment>
<proteinExistence type="inferred from homology"/>
<dbReference type="InterPro" id="IPR000801">
    <property type="entry name" value="Esterase-like"/>
</dbReference>
<dbReference type="EMBL" id="JAQGEF010000020">
    <property type="protein sequence ID" value="MDA3615973.1"/>
    <property type="molecule type" value="Genomic_DNA"/>
</dbReference>
<protein>
    <submittedName>
        <fullName evidence="4">Alpha/beta hydrolase-fold protein</fullName>
    </submittedName>
</protein>
<comment type="caution">
    <text evidence="4">The sequence shown here is derived from an EMBL/GenBank/DDBJ whole genome shotgun (WGS) entry which is preliminary data.</text>
</comment>
<accession>A0ABT4UP86</accession>
<evidence type="ECO:0000256" key="3">
    <source>
        <dbReference type="SAM" id="SignalP"/>
    </source>
</evidence>
<sequence>MMKKLFYLIIVNLFLMSCSNSQPQYNDPVPAHDSLKIASAVLNETRHINIWTPAPYKTGADSLPVLYMLDGGLKEDFAHVANTLEKLINNKSIPPMILVGIENTQRRRDLTGPSEVKEDEKVAPLSDGSTPFRKFLKEELFPKINQSYRTTGQKAIIGESVAGLFVMETLLLDGEMFNAYIAFDPSVWWNNHYLVRTSTEYLKKLPAQPIKLWFAGSDATDISQYTQQLAKDFTSNAPATLTWKYSDEPKEQHNTIFRATKEKALIWTFGENKRN</sequence>
<dbReference type="Gene3D" id="3.40.50.1820">
    <property type="entry name" value="alpha/beta hydrolase"/>
    <property type="match status" value="1"/>
</dbReference>
<dbReference type="InterPro" id="IPR029058">
    <property type="entry name" value="AB_hydrolase_fold"/>
</dbReference>
<keyword evidence="3" id="KW-0732">Signal</keyword>
<feature type="signal peptide" evidence="3">
    <location>
        <begin position="1"/>
        <end position="23"/>
    </location>
</feature>
<dbReference type="PROSITE" id="PS51257">
    <property type="entry name" value="PROKAR_LIPOPROTEIN"/>
    <property type="match status" value="1"/>
</dbReference>
<gene>
    <name evidence="4" type="ORF">O3P16_14255</name>
</gene>
<organism evidence="4 5">
    <name type="scientific">Polluticaenibacter yanchengensis</name>
    <dbReference type="NCBI Taxonomy" id="3014562"/>
    <lineage>
        <taxon>Bacteria</taxon>
        <taxon>Pseudomonadati</taxon>
        <taxon>Bacteroidota</taxon>
        <taxon>Chitinophagia</taxon>
        <taxon>Chitinophagales</taxon>
        <taxon>Chitinophagaceae</taxon>
        <taxon>Polluticaenibacter</taxon>
    </lineage>
</organism>
<keyword evidence="5" id="KW-1185">Reference proteome</keyword>
<keyword evidence="2 4" id="KW-0378">Hydrolase</keyword>
<dbReference type="Pfam" id="PF00756">
    <property type="entry name" value="Esterase"/>
    <property type="match status" value="1"/>
</dbReference>
<evidence type="ECO:0000256" key="1">
    <source>
        <dbReference type="ARBA" id="ARBA00005622"/>
    </source>
</evidence>
<dbReference type="GO" id="GO:0016787">
    <property type="term" value="F:hydrolase activity"/>
    <property type="evidence" value="ECO:0007669"/>
    <property type="project" value="UniProtKB-KW"/>
</dbReference>
<name>A0ABT4UP86_9BACT</name>
<dbReference type="PANTHER" id="PTHR40841">
    <property type="entry name" value="SIDEROPHORE TRIACETYLFUSARININE C ESTERASE"/>
    <property type="match status" value="1"/>
</dbReference>
<dbReference type="PANTHER" id="PTHR40841:SF2">
    <property type="entry name" value="SIDEROPHORE-DEGRADING ESTERASE (EUROFUNG)"/>
    <property type="match status" value="1"/>
</dbReference>
<dbReference type="RefSeq" id="WP_407032302.1">
    <property type="nucleotide sequence ID" value="NZ_JAQGEF010000020.1"/>
</dbReference>
<feature type="chain" id="PRO_5046862156" evidence="3">
    <location>
        <begin position="24"/>
        <end position="275"/>
    </location>
</feature>
<dbReference type="Proteomes" id="UP001210231">
    <property type="component" value="Unassembled WGS sequence"/>
</dbReference>
<evidence type="ECO:0000313" key="5">
    <source>
        <dbReference type="Proteomes" id="UP001210231"/>
    </source>
</evidence>
<evidence type="ECO:0000313" key="4">
    <source>
        <dbReference type="EMBL" id="MDA3615973.1"/>
    </source>
</evidence>
<evidence type="ECO:0000256" key="2">
    <source>
        <dbReference type="ARBA" id="ARBA00022801"/>
    </source>
</evidence>
<dbReference type="InterPro" id="IPR052558">
    <property type="entry name" value="Siderophore_Hydrolase_D"/>
</dbReference>
<dbReference type="SUPFAM" id="SSF53474">
    <property type="entry name" value="alpha/beta-Hydrolases"/>
    <property type="match status" value="1"/>
</dbReference>
<reference evidence="4 5" key="1">
    <citation type="submission" date="2022-12" db="EMBL/GenBank/DDBJ databases">
        <title>Chitinophagaceae gen. sp. nov., a new member of the family Chitinophagaceae, isolated from soil in a chemical factory.</title>
        <authorList>
            <person name="Ke Z."/>
        </authorList>
    </citation>
    <scope>NUCLEOTIDE SEQUENCE [LARGE SCALE GENOMIC DNA]</scope>
    <source>
        <strain evidence="4 5">LY-5</strain>
    </source>
</reference>